<feature type="domain" description="ImpA N-terminal" evidence="1">
    <location>
        <begin position="19"/>
        <end position="142"/>
    </location>
</feature>
<evidence type="ECO:0000313" key="2">
    <source>
        <dbReference type="EMBL" id="QGZ42667.1"/>
    </source>
</evidence>
<dbReference type="InterPro" id="IPR010657">
    <property type="entry name" value="ImpA_N"/>
</dbReference>
<dbReference type="PANTHER" id="PTHR37951">
    <property type="entry name" value="CYTOPLASMIC PROTEIN-RELATED"/>
    <property type="match status" value="1"/>
</dbReference>
<dbReference type="Pfam" id="PF06812">
    <property type="entry name" value="ImpA_N"/>
    <property type="match status" value="1"/>
</dbReference>
<keyword evidence="5" id="KW-1185">Reference proteome</keyword>
<dbReference type="Proteomes" id="UP000437862">
    <property type="component" value="Chromosome"/>
</dbReference>
<reference evidence="2 5" key="3">
    <citation type="submission" date="2019-12" db="EMBL/GenBank/DDBJ databases">
        <title>Draft Genome Sequences of Six Type Strains of the Genus Massilia.</title>
        <authorList>
            <person name="Miess H."/>
            <person name="Frediansyah A."/>
            <person name="Goeker M."/>
            <person name="Gross H."/>
        </authorList>
    </citation>
    <scope>NUCLEOTIDE SEQUENCE [LARGE SCALE GENOMIC DNA]</scope>
    <source>
        <strain evidence="2 5">DSM 26639</strain>
    </source>
</reference>
<name>A0A562PH81_9BURK</name>
<dbReference type="Proteomes" id="UP000315112">
    <property type="component" value="Unassembled WGS sequence"/>
</dbReference>
<dbReference type="RefSeq" id="WP_145880172.1">
    <property type="nucleotide sequence ID" value="NZ_CP046904.1"/>
</dbReference>
<gene>
    <name evidence="2" type="primary">tssA</name>
    <name evidence="2" type="ORF">GO485_28970</name>
    <name evidence="3" type="ORF">IP92_04886</name>
</gene>
<evidence type="ECO:0000259" key="1">
    <source>
        <dbReference type="Pfam" id="PF06812"/>
    </source>
</evidence>
<organism evidence="3 4">
    <name type="scientific">Pseudoduganella flava</name>
    <dbReference type="NCBI Taxonomy" id="871742"/>
    <lineage>
        <taxon>Bacteria</taxon>
        <taxon>Pseudomonadati</taxon>
        <taxon>Pseudomonadota</taxon>
        <taxon>Betaproteobacteria</taxon>
        <taxon>Burkholderiales</taxon>
        <taxon>Oxalobacteraceae</taxon>
        <taxon>Telluria group</taxon>
        <taxon>Pseudoduganella</taxon>
    </lineage>
</organism>
<dbReference type="EMBL" id="CP046904">
    <property type="protein sequence ID" value="QGZ42667.1"/>
    <property type="molecule type" value="Genomic_DNA"/>
</dbReference>
<dbReference type="NCBIfam" id="TIGR03363">
    <property type="entry name" value="VI_chp_8"/>
    <property type="match status" value="1"/>
</dbReference>
<evidence type="ECO:0000313" key="4">
    <source>
        <dbReference type="Proteomes" id="UP000315112"/>
    </source>
</evidence>
<evidence type="ECO:0000313" key="5">
    <source>
        <dbReference type="Proteomes" id="UP000437862"/>
    </source>
</evidence>
<dbReference type="InterPro" id="IPR017740">
    <property type="entry name" value="TssA-like"/>
</dbReference>
<dbReference type="EMBL" id="VLKW01000011">
    <property type="protein sequence ID" value="TWI43832.1"/>
    <property type="molecule type" value="Genomic_DNA"/>
</dbReference>
<dbReference type="PANTHER" id="PTHR37951:SF1">
    <property type="entry name" value="TYPE VI SECRETION SYSTEM COMPONENT TSSA1"/>
    <property type="match status" value="1"/>
</dbReference>
<accession>A0A562PH81</accession>
<reference evidence="3" key="2">
    <citation type="submission" date="2019-07" db="EMBL/GenBank/DDBJ databases">
        <authorList>
            <person name="Whitman W."/>
            <person name="Huntemann M."/>
            <person name="Clum A."/>
            <person name="Pillay M."/>
            <person name="Palaniappan K."/>
            <person name="Varghese N."/>
            <person name="Mikhailova N."/>
            <person name="Stamatis D."/>
            <person name="Reddy T."/>
            <person name="Daum C."/>
            <person name="Shapiro N."/>
            <person name="Ivanova N."/>
            <person name="Kyrpides N."/>
            <person name="Woyke T."/>
        </authorList>
    </citation>
    <scope>NUCLEOTIDE SEQUENCE</scope>
    <source>
        <strain evidence="3">CGMCC 1.10685</strain>
    </source>
</reference>
<sequence length="370" mass="39685">MNTMTDPVDSERHMLDQLLAPIAPDAPCGAPAGFDAVFTRIRLLREEDDPALPMRQWERPLKEADWPAIEALCVDVLTTRSKHLQIAVWLVEAWLRQRGYPGLALGLRLLDGLLATYWSGLYPAIEDDGDCDQRLAPLEWLNEALGQQVAVHAPLLPLDDRKPPFLALAAWERMTAQEVAGEAAAPGGDDAPLTRAGTRELALRAPAALRSTRAAVAQSCAALHAIHEGLVRQLGAQAPNLARLQATLEAALRALAHLEPAGAALVLDAPALPAAAPIAVPGDPVALAPVLPADVVPGIATAGWRNRADAYATLDALAAYLMEIEPHSPVPFLIRRALHWGAMPLPELIAEIIREEGDLNRLIGVLGLKM</sequence>
<dbReference type="OrthoDB" id="9771118at2"/>
<reference evidence="3 4" key="1">
    <citation type="journal article" date="2015" name="Stand. Genomic Sci.">
        <title>Genomic Encyclopedia of Bacterial and Archaeal Type Strains, Phase III: the genomes of soil and plant-associated and newly described type strains.</title>
        <authorList>
            <person name="Whitman W.B."/>
            <person name="Woyke T."/>
            <person name="Klenk H.P."/>
            <person name="Zhou Y."/>
            <person name="Lilburn T.G."/>
            <person name="Beck B.J."/>
            <person name="De Vos P."/>
            <person name="Vandamme P."/>
            <person name="Eisen J.A."/>
            <person name="Garrity G."/>
            <person name="Hugenholtz P."/>
            <person name="Kyrpides N.C."/>
        </authorList>
    </citation>
    <scope>NUCLEOTIDE SEQUENCE [LARGE SCALE GENOMIC DNA]</scope>
    <source>
        <strain evidence="3 4">CGMCC 1.10685</strain>
    </source>
</reference>
<proteinExistence type="predicted"/>
<dbReference type="AlphaFoldDB" id="A0A562PH81"/>
<evidence type="ECO:0000313" key="3">
    <source>
        <dbReference type="EMBL" id="TWI43832.1"/>
    </source>
</evidence>
<protein>
    <submittedName>
        <fullName evidence="3">Type VI secretion system protein ImpA</fullName>
    </submittedName>
    <submittedName>
        <fullName evidence="2">Type VI secretion system protein TssA</fullName>
    </submittedName>
</protein>